<dbReference type="CDD" id="cd14003">
    <property type="entry name" value="STKc_AMPK-like"/>
    <property type="match status" value="1"/>
</dbReference>
<feature type="region of interest" description="Disordered" evidence="10">
    <location>
        <begin position="1"/>
        <end position="53"/>
    </location>
</feature>
<feature type="active site" description="Proton acceptor" evidence="6">
    <location>
        <position position="198"/>
    </location>
</feature>
<feature type="region of interest" description="Disordered" evidence="10">
    <location>
        <begin position="759"/>
        <end position="863"/>
    </location>
</feature>
<feature type="compositionally biased region" description="Gly residues" evidence="10">
    <location>
        <begin position="766"/>
        <end position="787"/>
    </location>
</feature>
<keyword evidence="1" id="KW-0723">Serine/threonine-protein kinase</keyword>
<comment type="caution">
    <text evidence="12">The sequence shown here is derived from an EMBL/GenBank/DDBJ whole genome shotgun (WGS) entry which is preliminary data.</text>
</comment>
<dbReference type="PROSITE" id="PS00108">
    <property type="entry name" value="PROTEIN_KINASE_ST"/>
    <property type="match status" value="1"/>
</dbReference>
<evidence type="ECO:0000256" key="6">
    <source>
        <dbReference type="PIRSR" id="PIRSR630616-1"/>
    </source>
</evidence>
<protein>
    <recommendedName>
        <fullName evidence="11">Protein kinase domain-containing protein</fullName>
    </recommendedName>
</protein>
<evidence type="ECO:0000256" key="1">
    <source>
        <dbReference type="ARBA" id="ARBA00022527"/>
    </source>
</evidence>
<keyword evidence="3 7" id="KW-0547">Nucleotide-binding</keyword>
<feature type="compositionally biased region" description="Basic and acidic residues" evidence="10">
    <location>
        <begin position="27"/>
        <end position="48"/>
    </location>
</feature>
<keyword evidence="2" id="KW-0808">Transferase</keyword>
<accession>A0A8H5ZH04</accession>
<evidence type="ECO:0000313" key="13">
    <source>
        <dbReference type="Proteomes" id="UP000624244"/>
    </source>
</evidence>
<feature type="binding site" evidence="7">
    <location>
        <position position="216"/>
    </location>
    <ligand>
        <name>ATP</name>
        <dbReference type="ChEBI" id="CHEBI:30616"/>
    </ligand>
</feature>
<dbReference type="GO" id="GO:0004674">
    <property type="term" value="F:protein serine/threonine kinase activity"/>
    <property type="evidence" value="ECO:0007669"/>
    <property type="project" value="UniProtKB-KW"/>
</dbReference>
<evidence type="ECO:0000256" key="5">
    <source>
        <dbReference type="ARBA" id="ARBA00022840"/>
    </source>
</evidence>
<dbReference type="Gene3D" id="1.10.510.10">
    <property type="entry name" value="Transferase(Phosphotransferase) domain 1"/>
    <property type="match status" value="1"/>
</dbReference>
<dbReference type="InterPro" id="IPR008271">
    <property type="entry name" value="Ser/Thr_kinase_AS"/>
</dbReference>
<dbReference type="InterPro" id="IPR000719">
    <property type="entry name" value="Prot_kinase_dom"/>
</dbReference>
<dbReference type="InterPro" id="IPR011009">
    <property type="entry name" value="Kinase-like_dom_sf"/>
</dbReference>
<evidence type="ECO:0000256" key="8">
    <source>
        <dbReference type="PIRSR" id="PIRSR630616-3"/>
    </source>
</evidence>
<evidence type="ECO:0000256" key="10">
    <source>
        <dbReference type="SAM" id="MobiDB-lite"/>
    </source>
</evidence>
<evidence type="ECO:0000256" key="7">
    <source>
        <dbReference type="PIRSR" id="PIRSR630616-2"/>
    </source>
</evidence>
<evidence type="ECO:0000259" key="11">
    <source>
        <dbReference type="PROSITE" id="PS50011"/>
    </source>
</evidence>
<dbReference type="EMBL" id="WNKQ01000007">
    <property type="protein sequence ID" value="KAF5850283.1"/>
    <property type="molecule type" value="Genomic_DNA"/>
</dbReference>
<dbReference type="SMART" id="SM00220">
    <property type="entry name" value="S_TKc"/>
    <property type="match status" value="1"/>
</dbReference>
<name>A0A8H5ZH04_COCSA</name>
<dbReference type="FunFam" id="1.10.510.10:FF:000434">
    <property type="entry name" value="Serine/threonine protein kinase"/>
    <property type="match status" value="1"/>
</dbReference>
<evidence type="ECO:0000256" key="4">
    <source>
        <dbReference type="ARBA" id="ARBA00022777"/>
    </source>
</evidence>
<feature type="compositionally biased region" description="Basic and acidic residues" evidence="10">
    <location>
        <begin position="573"/>
        <end position="582"/>
    </location>
</feature>
<feature type="compositionally biased region" description="Polar residues" evidence="10">
    <location>
        <begin position="443"/>
        <end position="455"/>
    </location>
</feature>
<evidence type="ECO:0000256" key="9">
    <source>
        <dbReference type="PROSITE-ProRule" id="PRU10141"/>
    </source>
</evidence>
<feature type="region of interest" description="Disordered" evidence="10">
    <location>
        <begin position="553"/>
        <end position="715"/>
    </location>
</feature>
<feature type="domain" description="Protein kinase" evidence="11">
    <location>
        <begin position="81"/>
        <end position="328"/>
    </location>
</feature>
<keyword evidence="4" id="KW-0418">Kinase</keyword>
<feature type="binding site" evidence="7">
    <location>
        <begin position="202"/>
        <end position="203"/>
    </location>
    <ligand>
        <name>ATP</name>
        <dbReference type="ChEBI" id="CHEBI:30616"/>
    </ligand>
</feature>
<sequence>MQSNLRAQAEIQAQRKKPNACAPATSKSHERKLGHGDESVQDSKRWRDLPSLTPREQQLANSYKQLLDEFAATDLKTVGNYTVGRLIGKGSFGKVYLASHKLSNGSRVVLKSARKDDANLAREIHHHRQFIHPHIARLYEVIVTEQMVWLVLEYCPGDELYNYLLAKGALEPAKVQRIFTQLVGAVTYVHNKSCVHRDLKLENILLDKHGDVKLVDFGFTREYEGKSNYLQTWCGTICYSAPEMLKGEKYAGEKVDVWSLGIILYALLVGELPFDDDDEMVTKTRILKEEPKFPDSFPPQAKELCQSLLSKRPILRPTLADILQNPWLSEHAPRQQETLKLQQPAPFSTELEKEVLQRMRAAGVDIDMVIENVLAQRCDSLAGWWALLLEKEERKARRRERKRKEKEAEAKSLRRLSAASSRLDKLAPTIRETDEEGYHLPQTPKSRGRTANRSSLHGAPELPRLPESLTSPNLTIDDKPLPPIDPPRGRKSHSASRPPLPAKDIDRRRSRSSMLQVVSNPDLLSPNGFVPKPRRKQPIIGHLLSLRNWIKETSKRARSPNSKASSVQSPKLPENKSPDGGRRRLNTANRSSIYMNPKSPPMAPVSTRPRTSTHGSGSVRRLSASPAPLTPRSSYRRSSGGLRGRKSTSSSVSSIRSMPHHHHSHSKASSTSSASLASPAVSTSGHSHKPSKSPHNSIKVLPATPTSSSFPSNIRVVRSGYPPGLSESSAAFGNGHAMPPQSPGLVFAKRKRSVFKGPMLNVNTGVGNGSSGGGGWRSRSGEGGSGSRGTSSQGRRSGEILGITEEDEEEEEEIEEVETFGGRLGEGEFVEEVLGPPLTPPMKEDKEVEVEKEKEKEKVGGDA</sequence>
<organism evidence="12 13">
    <name type="scientific">Cochliobolus sativus</name>
    <name type="common">Common root rot and spot blotch fungus</name>
    <name type="synonym">Bipolaris sorokiniana</name>
    <dbReference type="NCBI Taxonomy" id="45130"/>
    <lineage>
        <taxon>Eukaryota</taxon>
        <taxon>Fungi</taxon>
        <taxon>Dikarya</taxon>
        <taxon>Ascomycota</taxon>
        <taxon>Pezizomycotina</taxon>
        <taxon>Dothideomycetes</taxon>
        <taxon>Pleosporomycetidae</taxon>
        <taxon>Pleosporales</taxon>
        <taxon>Pleosporineae</taxon>
        <taxon>Pleosporaceae</taxon>
        <taxon>Bipolaris</taxon>
    </lineage>
</organism>
<evidence type="ECO:0000313" key="12">
    <source>
        <dbReference type="EMBL" id="KAF5850283.1"/>
    </source>
</evidence>
<dbReference type="PANTHER" id="PTHR24350">
    <property type="entry name" value="SERINE/THREONINE-PROTEIN KINASE IAL-RELATED"/>
    <property type="match status" value="1"/>
</dbReference>
<reference evidence="12" key="1">
    <citation type="submission" date="2019-11" db="EMBL/GenBank/DDBJ databases">
        <title>Bipolaris sorokiniana Genome sequencing.</title>
        <authorList>
            <person name="Wang H."/>
        </authorList>
    </citation>
    <scope>NUCLEOTIDE SEQUENCE</scope>
</reference>
<feature type="compositionally biased region" description="Low complexity" evidence="10">
    <location>
        <begin position="647"/>
        <end position="657"/>
    </location>
</feature>
<evidence type="ECO:0000256" key="3">
    <source>
        <dbReference type="ARBA" id="ARBA00022741"/>
    </source>
</evidence>
<feature type="compositionally biased region" description="Basic and acidic residues" evidence="10">
    <location>
        <begin position="842"/>
        <end position="863"/>
    </location>
</feature>
<feature type="region of interest" description="Disordered" evidence="10">
    <location>
        <begin position="395"/>
        <end position="536"/>
    </location>
</feature>
<feature type="cross-link" description="Glycyl lysine isopeptide (Lys-Gly) (interchain with G-Cter in SUMO2)" evidence="8">
    <location>
        <position position="200"/>
    </location>
</feature>
<feature type="compositionally biased region" description="Acidic residues" evidence="10">
    <location>
        <begin position="804"/>
        <end position="818"/>
    </location>
</feature>
<dbReference type="InterPro" id="IPR030616">
    <property type="entry name" value="Aur-like"/>
</dbReference>
<dbReference type="AlphaFoldDB" id="A0A8H5ZH04"/>
<feature type="compositionally biased region" description="Polar residues" evidence="10">
    <location>
        <begin position="559"/>
        <end position="569"/>
    </location>
</feature>
<dbReference type="Pfam" id="PF00069">
    <property type="entry name" value="Pkinase"/>
    <property type="match status" value="1"/>
</dbReference>
<dbReference type="PROSITE" id="PS50011">
    <property type="entry name" value="PROTEIN_KINASE_DOM"/>
    <property type="match status" value="1"/>
</dbReference>
<evidence type="ECO:0000256" key="2">
    <source>
        <dbReference type="ARBA" id="ARBA00022679"/>
    </source>
</evidence>
<feature type="binding site" evidence="9">
    <location>
        <position position="115"/>
    </location>
    <ligand>
        <name>ATP</name>
        <dbReference type="ChEBI" id="CHEBI:30616"/>
    </ligand>
</feature>
<dbReference type="SUPFAM" id="SSF56112">
    <property type="entry name" value="Protein kinase-like (PK-like)"/>
    <property type="match status" value="1"/>
</dbReference>
<dbReference type="GO" id="GO:0005524">
    <property type="term" value="F:ATP binding"/>
    <property type="evidence" value="ECO:0007669"/>
    <property type="project" value="UniProtKB-UniRule"/>
</dbReference>
<feature type="compositionally biased region" description="Low complexity" evidence="10">
    <location>
        <begin position="667"/>
        <end position="685"/>
    </location>
</feature>
<keyword evidence="5 7" id="KW-0067">ATP-binding</keyword>
<gene>
    <name evidence="12" type="ORF">GGP41_002515</name>
</gene>
<dbReference type="Proteomes" id="UP000624244">
    <property type="component" value="Unassembled WGS sequence"/>
</dbReference>
<dbReference type="PROSITE" id="PS00107">
    <property type="entry name" value="PROTEIN_KINASE_ATP"/>
    <property type="match status" value="1"/>
</dbReference>
<proteinExistence type="predicted"/>
<dbReference type="InterPro" id="IPR017441">
    <property type="entry name" value="Protein_kinase_ATP_BS"/>
</dbReference>